<dbReference type="SUPFAM" id="SSF48726">
    <property type="entry name" value="Immunoglobulin"/>
    <property type="match status" value="1"/>
</dbReference>
<comment type="subcellular location">
    <subcellularLocation>
        <location evidence="1">Membrane</location>
        <topology evidence="1">Single-pass membrane protein</topology>
    </subcellularLocation>
</comment>
<organism evidence="9 10">
    <name type="scientific">Gambusia affinis</name>
    <name type="common">Western mosquitofish</name>
    <name type="synonym">Heterandria affinis</name>
    <dbReference type="NCBI Taxonomy" id="33528"/>
    <lineage>
        <taxon>Eukaryota</taxon>
        <taxon>Metazoa</taxon>
        <taxon>Chordata</taxon>
        <taxon>Craniata</taxon>
        <taxon>Vertebrata</taxon>
        <taxon>Euteleostomi</taxon>
        <taxon>Actinopterygii</taxon>
        <taxon>Neopterygii</taxon>
        <taxon>Teleostei</taxon>
        <taxon>Neoteleostei</taxon>
        <taxon>Acanthomorphata</taxon>
        <taxon>Ovalentaria</taxon>
        <taxon>Atherinomorphae</taxon>
        <taxon>Cyprinodontiformes</taxon>
        <taxon>Poeciliidae</taxon>
        <taxon>Poeciliinae</taxon>
        <taxon>Gambusia</taxon>
    </lineage>
</organism>
<dbReference type="PANTHER" id="PTHR12035:SF125">
    <property type="entry name" value="SIALIC ACID-BINDING IG-LIKE LECTIN 5"/>
    <property type="match status" value="1"/>
</dbReference>
<dbReference type="PANTHER" id="PTHR12035">
    <property type="entry name" value="SIALIC ACID BINDING IMMUNOGLOBULIN-LIKE LECTIN"/>
    <property type="match status" value="1"/>
</dbReference>
<evidence type="ECO:0000313" key="9">
    <source>
        <dbReference type="EMBL" id="PWA33612.1"/>
    </source>
</evidence>
<evidence type="ECO:0000256" key="6">
    <source>
        <dbReference type="SAM" id="Phobius"/>
    </source>
</evidence>
<reference evidence="9 10" key="1">
    <citation type="journal article" date="2018" name="G3 (Bethesda)">
        <title>A High-Quality Reference Genome for the Invasive Mosquitofish Gambusia affinis Using a Chicago Library.</title>
        <authorList>
            <person name="Hoffberg S.L."/>
            <person name="Troendle N.J."/>
            <person name="Glenn T.C."/>
            <person name="Mahmud O."/>
            <person name="Louha S."/>
            <person name="Chalopin D."/>
            <person name="Bennetzen J.L."/>
            <person name="Mauricio R."/>
        </authorList>
    </citation>
    <scope>NUCLEOTIDE SEQUENCE [LARGE SCALE GENOMIC DNA]</scope>
    <source>
        <strain evidence="9">NE01/NJP1002.9</strain>
        <tissue evidence="9">Muscle</tissue>
    </source>
</reference>
<dbReference type="EMBL" id="NHOQ01000034">
    <property type="protein sequence ID" value="PWA33612.1"/>
    <property type="molecule type" value="Genomic_DNA"/>
</dbReference>
<evidence type="ECO:0000256" key="5">
    <source>
        <dbReference type="SAM" id="MobiDB-lite"/>
    </source>
</evidence>
<name>A0A315WBR3_GAMAF</name>
<dbReference type="InterPro" id="IPR007110">
    <property type="entry name" value="Ig-like_dom"/>
</dbReference>
<evidence type="ECO:0000256" key="4">
    <source>
        <dbReference type="ARBA" id="ARBA00023136"/>
    </source>
</evidence>
<evidence type="ECO:0000259" key="8">
    <source>
        <dbReference type="PROSITE" id="PS50835"/>
    </source>
</evidence>
<evidence type="ECO:0000256" key="3">
    <source>
        <dbReference type="ARBA" id="ARBA00022989"/>
    </source>
</evidence>
<evidence type="ECO:0000256" key="1">
    <source>
        <dbReference type="ARBA" id="ARBA00004167"/>
    </source>
</evidence>
<comment type="caution">
    <text evidence="9">The sequence shown here is derived from an EMBL/GenBank/DDBJ whole genome shotgun (WGS) entry which is preliminary data.</text>
</comment>
<proteinExistence type="predicted"/>
<accession>A0A315WBR3</accession>
<feature type="non-terminal residue" evidence="9">
    <location>
        <position position="232"/>
    </location>
</feature>
<dbReference type="GO" id="GO:0005886">
    <property type="term" value="C:plasma membrane"/>
    <property type="evidence" value="ECO:0007669"/>
    <property type="project" value="TreeGrafter"/>
</dbReference>
<dbReference type="GO" id="GO:0033691">
    <property type="term" value="F:sialic acid binding"/>
    <property type="evidence" value="ECO:0007669"/>
    <property type="project" value="TreeGrafter"/>
</dbReference>
<keyword evidence="4 6" id="KW-0472">Membrane</keyword>
<keyword evidence="2 6" id="KW-0812">Transmembrane</keyword>
<evidence type="ECO:0000256" key="7">
    <source>
        <dbReference type="SAM" id="SignalP"/>
    </source>
</evidence>
<dbReference type="InterPro" id="IPR051036">
    <property type="entry name" value="SIGLEC"/>
</dbReference>
<feature type="transmembrane region" description="Helical" evidence="6">
    <location>
        <begin position="181"/>
        <end position="203"/>
    </location>
</feature>
<feature type="signal peptide" evidence="7">
    <location>
        <begin position="1"/>
        <end position="23"/>
    </location>
</feature>
<dbReference type="InterPro" id="IPR036179">
    <property type="entry name" value="Ig-like_dom_sf"/>
</dbReference>
<keyword evidence="3 6" id="KW-1133">Transmembrane helix</keyword>
<gene>
    <name evidence="9" type="ORF">CCH79_00007570</name>
</gene>
<dbReference type="AlphaFoldDB" id="A0A315WBR3"/>
<dbReference type="Gene3D" id="2.60.40.10">
    <property type="entry name" value="Immunoglobulins"/>
    <property type="match status" value="1"/>
</dbReference>
<evidence type="ECO:0000313" key="10">
    <source>
        <dbReference type="Proteomes" id="UP000250572"/>
    </source>
</evidence>
<dbReference type="PROSITE" id="PS50835">
    <property type="entry name" value="IG_LIKE"/>
    <property type="match status" value="1"/>
</dbReference>
<evidence type="ECO:0000256" key="2">
    <source>
        <dbReference type="ARBA" id="ARBA00022692"/>
    </source>
</evidence>
<keyword evidence="10" id="KW-1185">Reference proteome</keyword>
<feature type="region of interest" description="Disordered" evidence="5">
    <location>
        <begin position="149"/>
        <end position="172"/>
    </location>
</feature>
<feature type="chain" id="PRO_5016344607" description="Ig-like domain-containing protein" evidence="7">
    <location>
        <begin position="24"/>
        <end position="232"/>
    </location>
</feature>
<sequence>MQMHIQFYLSLIWILLSQIIANAKDDPHWKINVNKTINAKKGSNITIYCTFEIPPEQKPNIIVYWKTDGSSSCSKNDNDKRAFAFHPNSSCIDQHFRSRTKLIGNASNGNCSLQIFNIMESEPSIYLRVSGRNNYYSFKEHRVSIKVDGQNLSSPNHTDDTSFENGTTSATPDVHDDDKELYLSIFLPLLGLLIIAAAGTVFYKMHKRSHMMNREESGYYVNFRRTLSTPRK</sequence>
<dbReference type="InterPro" id="IPR013783">
    <property type="entry name" value="Ig-like_fold"/>
</dbReference>
<keyword evidence="7" id="KW-0732">Signal</keyword>
<dbReference type="GO" id="GO:0007155">
    <property type="term" value="P:cell adhesion"/>
    <property type="evidence" value="ECO:0007669"/>
    <property type="project" value="TreeGrafter"/>
</dbReference>
<dbReference type="Proteomes" id="UP000250572">
    <property type="component" value="Unassembled WGS sequence"/>
</dbReference>
<protein>
    <recommendedName>
        <fullName evidence="8">Ig-like domain-containing protein</fullName>
    </recommendedName>
</protein>
<feature type="domain" description="Ig-like" evidence="8">
    <location>
        <begin position="27"/>
        <end position="126"/>
    </location>
</feature>